<sequence length="320" mass="33764">ITILSACRACHIVLDRQTEMWCLILLFVAIAGLGHAEEEYHITPVVLPASSASRIIGGTSTTIQQYPFVVQIYRSNAFSCGGSLLTRRHVLSAAHCFVTSDGFVISPSVLTIRVGSTFLHSGGSTHLVSAIIVHENYGIPVRDNDIAVLLLRTAVTLSSTVATAYIPVQGAAVSDNATVIAVGWGVTSVNAAAPSSVLNEVSVRKINLGTCQYNYLRLQSMTGVPYPVTSNMICAGILGVGGKDACYGDSGGPLLYGGVVVGVTSWGEKCAEADYPGVSARVSSYTTWINNTVNRYNGASSVSVVRVTLLIPFLYLILST</sequence>
<dbReference type="CDD" id="cd00190">
    <property type="entry name" value="Tryp_SPc"/>
    <property type="match status" value="1"/>
</dbReference>
<accession>A0A9J7J282</accession>
<dbReference type="PROSITE" id="PS00134">
    <property type="entry name" value="TRYPSIN_HIS"/>
    <property type="match status" value="1"/>
</dbReference>
<evidence type="ECO:0000256" key="3">
    <source>
        <dbReference type="ARBA" id="ARBA00022801"/>
    </source>
</evidence>
<protein>
    <submittedName>
        <fullName evidence="10">Trypsin, alkaline C-like</fullName>
    </submittedName>
</protein>
<comment type="similarity">
    <text evidence="1">Belongs to the peptidase S1 family.</text>
</comment>
<evidence type="ECO:0000259" key="8">
    <source>
        <dbReference type="PROSITE" id="PS50240"/>
    </source>
</evidence>
<dbReference type="InterPro" id="IPR033116">
    <property type="entry name" value="TRYPSIN_SER"/>
</dbReference>
<dbReference type="FunFam" id="2.40.10.10:FF:000034">
    <property type="entry name" value="Eupolytin"/>
    <property type="match status" value="1"/>
</dbReference>
<dbReference type="SMART" id="SM00020">
    <property type="entry name" value="Tryp_SPc"/>
    <property type="match status" value="1"/>
</dbReference>
<evidence type="ECO:0000256" key="7">
    <source>
        <dbReference type="SAM" id="SignalP"/>
    </source>
</evidence>
<feature type="signal peptide" evidence="7">
    <location>
        <begin position="1"/>
        <end position="36"/>
    </location>
</feature>
<dbReference type="GeneID" id="111364070"/>
<feature type="chain" id="PRO_5039954219" evidence="7">
    <location>
        <begin position="37"/>
        <end position="320"/>
    </location>
</feature>
<dbReference type="PROSITE" id="PS00135">
    <property type="entry name" value="TRYPSIN_SER"/>
    <property type="match status" value="1"/>
</dbReference>
<feature type="domain" description="Peptidase S1" evidence="8">
    <location>
        <begin position="55"/>
        <end position="294"/>
    </location>
</feature>
<keyword evidence="2 6" id="KW-0645">Protease</keyword>
<organism evidence="9 10">
    <name type="scientific">Spodoptera litura</name>
    <name type="common">Asian cotton leafworm</name>
    <dbReference type="NCBI Taxonomy" id="69820"/>
    <lineage>
        <taxon>Eukaryota</taxon>
        <taxon>Metazoa</taxon>
        <taxon>Ecdysozoa</taxon>
        <taxon>Arthropoda</taxon>
        <taxon>Hexapoda</taxon>
        <taxon>Insecta</taxon>
        <taxon>Pterygota</taxon>
        <taxon>Neoptera</taxon>
        <taxon>Endopterygota</taxon>
        <taxon>Lepidoptera</taxon>
        <taxon>Glossata</taxon>
        <taxon>Ditrysia</taxon>
        <taxon>Noctuoidea</taxon>
        <taxon>Noctuidae</taxon>
        <taxon>Amphipyrinae</taxon>
        <taxon>Spodoptera</taxon>
    </lineage>
</organism>
<keyword evidence="9" id="KW-1185">Reference proteome</keyword>
<dbReference type="GO" id="GO:0006508">
    <property type="term" value="P:proteolysis"/>
    <property type="evidence" value="ECO:0007669"/>
    <property type="project" value="UniProtKB-KW"/>
</dbReference>
<evidence type="ECO:0000256" key="6">
    <source>
        <dbReference type="RuleBase" id="RU363034"/>
    </source>
</evidence>
<dbReference type="InterPro" id="IPR009003">
    <property type="entry name" value="Peptidase_S1_PA"/>
</dbReference>
<proteinExistence type="inferred from homology"/>
<keyword evidence="4 6" id="KW-0720">Serine protease</keyword>
<feature type="non-terminal residue" evidence="10">
    <location>
        <position position="1"/>
    </location>
</feature>
<dbReference type="Pfam" id="PF00089">
    <property type="entry name" value="Trypsin"/>
    <property type="match status" value="1"/>
</dbReference>
<dbReference type="PROSITE" id="PS50240">
    <property type="entry name" value="TRYPSIN_DOM"/>
    <property type="match status" value="1"/>
</dbReference>
<dbReference type="Gene3D" id="2.40.10.10">
    <property type="entry name" value="Trypsin-like serine proteases"/>
    <property type="match status" value="1"/>
</dbReference>
<dbReference type="InterPro" id="IPR001254">
    <property type="entry name" value="Trypsin_dom"/>
</dbReference>
<dbReference type="InterPro" id="IPR018114">
    <property type="entry name" value="TRYPSIN_HIS"/>
</dbReference>
<keyword evidence="3 6" id="KW-0378">Hydrolase</keyword>
<dbReference type="AlphaFoldDB" id="A0A9J7J282"/>
<evidence type="ECO:0000256" key="4">
    <source>
        <dbReference type="ARBA" id="ARBA00022825"/>
    </source>
</evidence>
<dbReference type="Proteomes" id="UP000301870">
    <property type="component" value="Chromosome 4"/>
</dbReference>
<dbReference type="RefSeq" id="XP_022836703.1">
    <property type="nucleotide sequence ID" value="XM_022980935.1"/>
</dbReference>
<dbReference type="PANTHER" id="PTHR24276:SF91">
    <property type="entry name" value="AT26814P-RELATED"/>
    <property type="match status" value="1"/>
</dbReference>
<evidence type="ECO:0000256" key="2">
    <source>
        <dbReference type="ARBA" id="ARBA00022670"/>
    </source>
</evidence>
<dbReference type="PANTHER" id="PTHR24276">
    <property type="entry name" value="POLYSERASE-RELATED"/>
    <property type="match status" value="1"/>
</dbReference>
<gene>
    <name evidence="10" type="primary">LOC111364070</name>
</gene>
<reference evidence="10" key="1">
    <citation type="submission" date="2025-08" db="UniProtKB">
        <authorList>
            <consortium name="RefSeq"/>
        </authorList>
    </citation>
    <scope>IDENTIFICATION</scope>
    <source>
        <strain evidence="10">Ishihara</strain>
        <tissue evidence="10">Whole body</tissue>
    </source>
</reference>
<dbReference type="GO" id="GO:0004252">
    <property type="term" value="F:serine-type endopeptidase activity"/>
    <property type="evidence" value="ECO:0007669"/>
    <property type="project" value="InterPro"/>
</dbReference>
<keyword evidence="7" id="KW-0732">Signal</keyword>
<evidence type="ECO:0000256" key="1">
    <source>
        <dbReference type="ARBA" id="ARBA00007664"/>
    </source>
</evidence>
<dbReference type="SUPFAM" id="SSF50494">
    <property type="entry name" value="Trypsin-like serine proteases"/>
    <property type="match status" value="1"/>
</dbReference>
<dbReference type="InterPro" id="IPR050430">
    <property type="entry name" value="Peptidase_S1"/>
</dbReference>
<dbReference type="InterPro" id="IPR001314">
    <property type="entry name" value="Peptidase_S1A"/>
</dbReference>
<dbReference type="InterPro" id="IPR043504">
    <property type="entry name" value="Peptidase_S1_PA_chymotrypsin"/>
</dbReference>
<keyword evidence="5" id="KW-1015">Disulfide bond</keyword>
<dbReference type="OrthoDB" id="10002959at2759"/>
<evidence type="ECO:0000313" key="10">
    <source>
        <dbReference type="RefSeq" id="XP_022836703.1"/>
    </source>
</evidence>
<evidence type="ECO:0000256" key="5">
    <source>
        <dbReference type="ARBA" id="ARBA00023157"/>
    </source>
</evidence>
<dbReference type="PRINTS" id="PR00722">
    <property type="entry name" value="CHYMOTRYPSIN"/>
</dbReference>
<evidence type="ECO:0000313" key="9">
    <source>
        <dbReference type="Proteomes" id="UP000301870"/>
    </source>
</evidence>
<dbReference type="KEGG" id="sliu:111364070"/>
<name>A0A9J7J282_SPOLT</name>